<dbReference type="EMBL" id="JAAAPO010000004">
    <property type="protein sequence ID" value="NBC37028.1"/>
    <property type="molecule type" value="Genomic_DNA"/>
</dbReference>
<feature type="transmembrane region" description="Helical" evidence="5">
    <location>
        <begin position="276"/>
        <end position="297"/>
    </location>
</feature>
<keyword evidence="8" id="KW-1185">Reference proteome</keyword>
<sequence>MSAPNPTQRTGRLSTLAAAFVIARRDFVAILWSRSFIFFLLGPLFPLIVGGLAGGVGSEIRHSAERPQLGMVLAGDDIDALLTAQKALAPHLDSLPELVVVRRLKPGESADPAAALHDTGTNGGNLAAILSGSAAHPVLTGPKGRIIDWQGSVSILSARATGHGPDAFPQVALAPTATSTADQATGRLVTAQGAQTLLFLLIMLLAGMVLSNLVEEKGNKIIEVLAAAIPMDAVFLGKLFAMLAVSLVGISVWAATIGGVHLIGGGQTLQSLPTPAVGWPLFVALGIVYFSMGYLLLGSVFLTVGSMASTVREVQTLSMPVTMMQLLVFFFATYAMAHQGTPTEYAAIAFPFSSPFTMLARAAIHGEIWPHLAALGWQVLCVAVFVRGGAHIFRRRVMQSGPQGARGQKRRLWSILRGRQAG</sequence>
<feature type="transmembrane region" description="Helical" evidence="5">
    <location>
        <begin position="239"/>
        <end position="264"/>
    </location>
</feature>
<evidence type="ECO:0000256" key="3">
    <source>
        <dbReference type="ARBA" id="ARBA00022989"/>
    </source>
</evidence>
<keyword evidence="4 5" id="KW-0472">Membrane</keyword>
<dbReference type="Proteomes" id="UP000753724">
    <property type="component" value="Unassembled WGS sequence"/>
</dbReference>
<feature type="transmembrane region" description="Helical" evidence="5">
    <location>
        <begin position="35"/>
        <end position="56"/>
    </location>
</feature>
<accession>A0ABW9XEW7</accession>
<evidence type="ECO:0000256" key="2">
    <source>
        <dbReference type="ARBA" id="ARBA00022692"/>
    </source>
</evidence>
<dbReference type="Pfam" id="PF12698">
    <property type="entry name" value="ABC2_membrane_3"/>
    <property type="match status" value="1"/>
</dbReference>
<comment type="subcellular location">
    <subcellularLocation>
        <location evidence="1">Membrane</location>
        <topology evidence="1">Multi-pass membrane protein</topology>
    </subcellularLocation>
</comment>
<gene>
    <name evidence="7" type="ORF">GTZ99_10720</name>
</gene>
<feature type="domain" description="ABC-2 type transporter transmembrane" evidence="6">
    <location>
        <begin position="195"/>
        <end position="384"/>
    </location>
</feature>
<evidence type="ECO:0000256" key="5">
    <source>
        <dbReference type="SAM" id="Phobius"/>
    </source>
</evidence>
<organism evidence="7 8">
    <name type="scientific">Novosphingobium ovatum</name>
    <dbReference type="NCBI Taxonomy" id="1908523"/>
    <lineage>
        <taxon>Bacteria</taxon>
        <taxon>Pseudomonadati</taxon>
        <taxon>Pseudomonadota</taxon>
        <taxon>Alphaproteobacteria</taxon>
        <taxon>Sphingomonadales</taxon>
        <taxon>Sphingomonadaceae</taxon>
        <taxon>Novosphingobium</taxon>
    </lineage>
</organism>
<protein>
    <submittedName>
        <fullName evidence="7">ABC transporter permease</fullName>
    </submittedName>
</protein>
<proteinExistence type="predicted"/>
<feature type="transmembrane region" description="Helical" evidence="5">
    <location>
        <begin position="197"/>
        <end position="214"/>
    </location>
</feature>
<evidence type="ECO:0000256" key="1">
    <source>
        <dbReference type="ARBA" id="ARBA00004141"/>
    </source>
</evidence>
<evidence type="ECO:0000256" key="4">
    <source>
        <dbReference type="ARBA" id="ARBA00023136"/>
    </source>
</evidence>
<feature type="transmembrane region" description="Helical" evidence="5">
    <location>
        <begin position="368"/>
        <end position="386"/>
    </location>
</feature>
<keyword evidence="2 5" id="KW-0812">Transmembrane</keyword>
<dbReference type="RefSeq" id="WP_161718726.1">
    <property type="nucleotide sequence ID" value="NZ_JAAAPO010000004.1"/>
</dbReference>
<feature type="transmembrane region" description="Helical" evidence="5">
    <location>
        <begin position="317"/>
        <end position="337"/>
    </location>
</feature>
<keyword evidence="3 5" id="KW-1133">Transmembrane helix</keyword>
<evidence type="ECO:0000313" key="8">
    <source>
        <dbReference type="Proteomes" id="UP000753724"/>
    </source>
</evidence>
<reference evidence="8" key="1">
    <citation type="submission" date="2020-01" db="EMBL/GenBank/DDBJ databases">
        <title>Sphingomonas sp. strain CSW-10.</title>
        <authorList>
            <person name="Chen W.-M."/>
        </authorList>
    </citation>
    <scope>NUCLEOTIDE SEQUENCE [LARGE SCALE GENOMIC DNA]</scope>
    <source>
        <strain evidence="8">FSY-8</strain>
    </source>
</reference>
<evidence type="ECO:0000313" key="7">
    <source>
        <dbReference type="EMBL" id="NBC37028.1"/>
    </source>
</evidence>
<name>A0ABW9XEW7_9SPHN</name>
<dbReference type="InterPro" id="IPR013525">
    <property type="entry name" value="ABC2_TM"/>
</dbReference>
<evidence type="ECO:0000259" key="6">
    <source>
        <dbReference type="Pfam" id="PF12698"/>
    </source>
</evidence>
<comment type="caution">
    <text evidence="7">The sequence shown here is derived from an EMBL/GenBank/DDBJ whole genome shotgun (WGS) entry which is preliminary data.</text>
</comment>